<evidence type="ECO:0000313" key="2">
    <source>
        <dbReference type="EMBL" id="NMH59528.1"/>
    </source>
</evidence>
<dbReference type="InterPro" id="IPR027417">
    <property type="entry name" value="P-loop_NTPase"/>
</dbReference>
<keyword evidence="3" id="KW-1185">Reference proteome</keyword>
<dbReference type="InterPro" id="IPR016230">
    <property type="entry name" value="PrkA/YeaG"/>
</dbReference>
<gene>
    <name evidence="2" type="ORF">HCJ96_05815</name>
</gene>
<dbReference type="SUPFAM" id="SSF52540">
    <property type="entry name" value="P-loop containing nucleoside triphosphate hydrolases"/>
    <property type="match status" value="1"/>
</dbReference>
<dbReference type="EMBL" id="JAATNW010000003">
    <property type="protein sequence ID" value="NMH59528.1"/>
    <property type="molecule type" value="Genomic_DNA"/>
</dbReference>
<keyword evidence="2" id="KW-0418">Kinase</keyword>
<dbReference type="Gene3D" id="3.40.50.300">
    <property type="entry name" value="P-loop containing nucleotide triphosphate hydrolases"/>
    <property type="match status" value="1"/>
</dbReference>
<dbReference type="GO" id="GO:0016301">
    <property type="term" value="F:kinase activity"/>
    <property type="evidence" value="ECO:0007669"/>
    <property type="project" value="UniProtKB-KW"/>
</dbReference>
<dbReference type="Proteomes" id="UP000709336">
    <property type="component" value="Unassembled WGS sequence"/>
</dbReference>
<keyword evidence="2" id="KW-0808">Transferase</keyword>
<evidence type="ECO:0000313" key="3">
    <source>
        <dbReference type="Proteomes" id="UP000709336"/>
    </source>
</evidence>
<comment type="caution">
    <text evidence="2">The sequence shown here is derived from an EMBL/GenBank/DDBJ whole genome shotgun (WGS) entry which is preliminary data.</text>
</comment>
<dbReference type="Pfam" id="PF08298">
    <property type="entry name" value="AAA_PrkA"/>
    <property type="match status" value="1"/>
</dbReference>
<reference evidence="2 3" key="1">
    <citation type="submission" date="2020-03" db="EMBL/GenBank/DDBJ databases">
        <title>Alteromonas ponticola sp. nov., isolated from seawater.</title>
        <authorList>
            <person name="Yoon J.-H."/>
            <person name="Kim Y.-O."/>
        </authorList>
    </citation>
    <scope>NUCLEOTIDE SEQUENCE [LARGE SCALE GENOMIC DNA]</scope>
    <source>
        <strain evidence="2 3">MYP5</strain>
    </source>
</reference>
<dbReference type="InterPro" id="IPR010650">
    <property type="entry name" value="PrkA_C"/>
</dbReference>
<dbReference type="PANTHER" id="PTHR30267">
    <property type="entry name" value="PROTEIN KINASE PRKA"/>
    <property type="match status" value="1"/>
</dbReference>
<evidence type="ECO:0000259" key="1">
    <source>
        <dbReference type="SMART" id="SM00763"/>
    </source>
</evidence>
<dbReference type="SMART" id="SM00763">
    <property type="entry name" value="AAA_PrkA"/>
    <property type="match status" value="1"/>
</dbReference>
<dbReference type="InterPro" id="IPR013153">
    <property type="entry name" value="Prk_AAA"/>
</dbReference>
<protein>
    <submittedName>
        <fullName evidence="2">PrkA family serine protein kinase</fullName>
    </submittedName>
</protein>
<dbReference type="InterPro" id="IPR057741">
    <property type="entry name" value="YeaG"/>
</dbReference>
<organism evidence="2 3">
    <name type="scientific">Alteromonas ponticola</name>
    <dbReference type="NCBI Taxonomy" id="2720613"/>
    <lineage>
        <taxon>Bacteria</taxon>
        <taxon>Pseudomonadati</taxon>
        <taxon>Pseudomonadota</taxon>
        <taxon>Gammaproteobacteria</taxon>
        <taxon>Alteromonadales</taxon>
        <taxon>Alteromonadaceae</taxon>
        <taxon>Alteromonas/Salinimonas group</taxon>
        <taxon>Alteromonas</taxon>
    </lineage>
</organism>
<dbReference type="NCBIfam" id="NF011999">
    <property type="entry name" value="PRK15455.1"/>
    <property type="match status" value="1"/>
</dbReference>
<dbReference type="PIRSF" id="PIRSF000549">
    <property type="entry name" value="Ser_prot_kin"/>
    <property type="match status" value="1"/>
</dbReference>
<proteinExistence type="predicted"/>
<feature type="domain" description="PrkA AAA" evidence="1">
    <location>
        <begin position="19"/>
        <end position="376"/>
    </location>
</feature>
<name>A0ABX1R1A1_9ALTE</name>
<dbReference type="RefSeq" id="WP_169210097.1">
    <property type="nucleotide sequence ID" value="NZ_JAATNW010000003.1"/>
</dbReference>
<accession>A0ABX1R1A1</accession>
<dbReference type="PANTHER" id="PTHR30267:SF2">
    <property type="entry name" value="PROTEIN PRKA"/>
    <property type="match status" value="1"/>
</dbReference>
<sequence length="640" mass="74106">MGIFEHFQQRYEERKQEEFTIQEFLDICKDDPMAYANAAERLLKAIGEPEMIDTSNDPALSRLFSNRVIARYPAFHEFYGMEEAIEQIVSYLRHAAQGLEEKKQILYLLGPVGGGKSSLAERLKELMQKVPIYMLKGSPVNDHPFCLFDVNEDGALLEKEFGIPKRYLKTIMSPWVRKRLHELNGDISQFKVVRVYPSVLDQVGIAKTEPGDENNQDISSLVGKVDIRRLEQYAQNDPDAYSYSGSLCKSNQGLMEFVEMFKAPIKVLHPLLTATQEGNYNPTEGFSALPFDGLILAHSNESEWKTFRNNKNNEAFLDRVYIVKVPYCLRVSEEIRIYRKLIDSSELAGAPCAPDTLQCLAQFTVLSRLKEPDNSSVYSKMRVYDGESLKDTDPKAKSYQEYRDYAGVDEGMEGLSTRFAFKILSRVFNFDHQEVAANPVHLFYVLERQIEREQFPQDTSERYKEFLKGYLIPRYVEFIGKEIQTAYLESYSEYGQNLFDRYVTYADFWIQDQEYRDPETGQLFDRASLNAELEKTEKPAGISNPKDFRNEIVNFVLRARANNAGKNPAWTSYEKLRTVIEKKMFSNTEDLLPVISFNTKGSTEDKKKHDDFVNRMMEKGYTQKQVRLLCEWYLRVRKAS</sequence>
<dbReference type="Pfam" id="PF06798">
    <property type="entry name" value="PrkA"/>
    <property type="match status" value="1"/>
</dbReference>